<organism evidence="5 6">
    <name type="scientific">Allosphingosinicella deserti</name>
    <dbReference type="NCBI Taxonomy" id="2116704"/>
    <lineage>
        <taxon>Bacteria</taxon>
        <taxon>Pseudomonadati</taxon>
        <taxon>Pseudomonadota</taxon>
        <taxon>Alphaproteobacteria</taxon>
        <taxon>Sphingomonadales</taxon>
        <taxon>Sphingomonadaceae</taxon>
        <taxon>Allosphingosinicella</taxon>
    </lineage>
</organism>
<dbReference type="AlphaFoldDB" id="A0A2P7QUR8"/>
<dbReference type="EMBL" id="PXYI01000002">
    <property type="protein sequence ID" value="PSJ41695.1"/>
    <property type="molecule type" value="Genomic_DNA"/>
</dbReference>
<gene>
    <name evidence="5" type="ORF">C7I55_05200</name>
</gene>
<reference evidence="5 6" key="1">
    <citation type="submission" date="2018-03" db="EMBL/GenBank/DDBJ databases">
        <title>The draft genome of Sphingosinicella sp. GL-C-18.</title>
        <authorList>
            <person name="Liu L."/>
            <person name="Li L."/>
            <person name="Liang L."/>
            <person name="Zhang X."/>
            <person name="Wang T."/>
        </authorList>
    </citation>
    <scope>NUCLEOTIDE SEQUENCE [LARGE SCALE GENOMIC DNA]</scope>
    <source>
        <strain evidence="5 6">GL-C-18</strain>
    </source>
</reference>
<comment type="caution">
    <text evidence="5">The sequence shown here is derived from an EMBL/GenBank/DDBJ whole genome shotgun (WGS) entry which is preliminary data.</text>
</comment>
<evidence type="ECO:0000256" key="3">
    <source>
        <dbReference type="SAM" id="SignalP"/>
    </source>
</evidence>
<sequence>MMVRHARGFALGLTLAGALLSTACTRVTDHQGYLADEALITAVQPGVDNRDSVQATLGRPTFTGQFSDTDWYYVSRTTKNLAFNKPQPNEQTVLRVRFDAAGNVASVDRKGLEQVVSIDPSKDKTPTLGRNRSFFDELFGNIGAVGSGTAPGGQNTGSPDNPR</sequence>
<protein>
    <submittedName>
        <fullName evidence="5">Outer membrane protein assembly factor BamE</fullName>
    </submittedName>
</protein>
<dbReference type="Proteomes" id="UP000241167">
    <property type="component" value="Unassembled WGS sequence"/>
</dbReference>
<dbReference type="InterPro" id="IPR007450">
    <property type="entry name" value="BamE_dom"/>
</dbReference>
<keyword evidence="2" id="KW-0472">Membrane</keyword>
<dbReference type="Gene3D" id="3.30.1450.10">
    <property type="match status" value="1"/>
</dbReference>
<evidence type="ECO:0000313" key="6">
    <source>
        <dbReference type="Proteomes" id="UP000241167"/>
    </source>
</evidence>
<proteinExistence type="predicted"/>
<evidence type="ECO:0000256" key="1">
    <source>
        <dbReference type="ARBA" id="ARBA00022729"/>
    </source>
</evidence>
<evidence type="ECO:0000256" key="2">
    <source>
        <dbReference type="ARBA" id="ARBA00023136"/>
    </source>
</evidence>
<keyword evidence="1 3" id="KW-0732">Signal</keyword>
<dbReference type="OrthoDB" id="7160681at2"/>
<accession>A0A2P7QUR8</accession>
<dbReference type="GO" id="GO:0019867">
    <property type="term" value="C:outer membrane"/>
    <property type="evidence" value="ECO:0007669"/>
    <property type="project" value="InterPro"/>
</dbReference>
<dbReference type="InterPro" id="IPR037873">
    <property type="entry name" value="BamE-like"/>
</dbReference>
<feature type="chain" id="PRO_5015127803" evidence="3">
    <location>
        <begin position="24"/>
        <end position="163"/>
    </location>
</feature>
<evidence type="ECO:0000313" key="5">
    <source>
        <dbReference type="EMBL" id="PSJ41695.1"/>
    </source>
</evidence>
<feature type="signal peptide" evidence="3">
    <location>
        <begin position="1"/>
        <end position="23"/>
    </location>
</feature>
<evidence type="ECO:0000259" key="4">
    <source>
        <dbReference type="Pfam" id="PF04355"/>
    </source>
</evidence>
<dbReference type="PROSITE" id="PS51257">
    <property type="entry name" value="PROKAR_LIPOPROTEIN"/>
    <property type="match status" value="1"/>
</dbReference>
<name>A0A2P7QUR8_9SPHN</name>
<dbReference type="RefSeq" id="WP_106511860.1">
    <property type="nucleotide sequence ID" value="NZ_PXYI01000002.1"/>
</dbReference>
<feature type="domain" description="Outer membrane protein assembly factor BamE" evidence="4">
    <location>
        <begin position="32"/>
        <end position="106"/>
    </location>
</feature>
<dbReference type="Pfam" id="PF04355">
    <property type="entry name" value="BamE"/>
    <property type="match status" value="1"/>
</dbReference>
<keyword evidence="6" id="KW-1185">Reference proteome</keyword>